<sequence length="70" mass="8205">MDKNGRVIIPGRIRKHYRTRKFVLEADENRIQLIPVKSLESLFGTIPELDLARIYQEHEEENDDESSASH</sequence>
<dbReference type="InterPro" id="IPR037914">
    <property type="entry name" value="SpoVT-AbrB_sf"/>
</dbReference>
<proteinExistence type="predicted"/>
<protein>
    <recommendedName>
        <fullName evidence="1">SpoVT-AbrB domain-containing protein</fullName>
    </recommendedName>
</protein>
<comment type="caution">
    <text evidence="2">The sequence shown here is derived from an EMBL/GenBank/DDBJ whole genome shotgun (WGS) entry which is preliminary data.</text>
</comment>
<reference evidence="2" key="1">
    <citation type="journal article" date="2015" name="Proc. Natl. Acad. Sci. U.S.A.">
        <title>Networks of energetic and metabolic interactions define dynamics in microbial communities.</title>
        <authorList>
            <person name="Embree M."/>
            <person name="Liu J.K."/>
            <person name="Al-Bassam M.M."/>
            <person name="Zengler K."/>
        </authorList>
    </citation>
    <scope>NUCLEOTIDE SEQUENCE</scope>
</reference>
<evidence type="ECO:0000313" key="2">
    <source>
        <dbReference type="EMBL" id="KUG15196.1"/>
    </source>
</evidence>
<dbReference type="EMBL" id="LNQE01001577">
    <property type="protein sequence ID" value="KUG15196.1"/>
    <property type="molecule type" value="Genomic_DNA"/>
</dbReference>
<dbReference type="AlphaFoldDB" id="A0A0W8F2V3"/>
<dbReference type="InterPro" id="IPR007159">
    <property type="entry name" value="SpoVT-AbrB_dom"/>
</dbReference>
<accession>A0A0W8F2V3</accession>
<evidence type="ECO:0000259" key="1">
    <source>
        <dbReference type="PROSITE" id="PS51740"/>
    </source>
</evidence>
<gene>
    <name evidence="2" type="ORF">ASZ90_015152</name>
</gene>
<organism evidence="2">
    <name type="scientific">hydrocarbon metagenome</name>
    <dbReference type="NCBI Taxonomy" id="938273"/>
    <lineage>
        <taxon>unclassified sequences</taxon>
        <taxon>metagenomes</taxon>
        <taxon>ecological metagenomes</taxon>
    </lineage>
</organism>
<name>A0A0W8F2V3_9ZZZZ</name>
<feature type="domain" description="SpoVT-AbrB" evidence="1">
    <location>
        <begin position="1"/>
        <end position="38"/>
    </location>
</feature>
<dbReference type="SUPFAM" id="SSF89447">
    <property type="entry name" value="AbrB/MazE/MraZ-like"/>
    <property type="match status" value="1"/>
</dbReference>
<dbReference type="GO" id="GO:0003677">
    <property type="term" value="F:DNA binding"/>
    <property type="evidence" value="ECO:0007669"/>
    <property type="project" value="InterPro"/>
</dbReference>
<dbReference type="PROSITE" id="PS51740">
    <property type="entry name" value="SPOVT_ABRB"/>
    <property type="match status" value="1"/>
</dbReference>